<evidence type="ECO:0000313" key="13">
    <source>
        <dbReference type="EMBL" id="MBC5686397.1"/>
    </source>
</evidence>
<accession>A0ABR7GGH1</accession>
<dbReference type="Pfam" id="PF02096">
    <property type="entry name" value="60KD_IMP"/>
    <property type="match status" value="1"/>
</dbReference>
<protein>
    <submittedName>
        <fullName evidence="13">YidC/Oxa1 family membrane protein insertase</fullName>
    </submittedName>
</protein>
<reference evidence="13 14" key="1">
    <citation type="submission" date="2020-08" db="EMBL/GenBank/DDBJ databases">
        <title>Genome public.</title>
        <authorList>
            <person name="Liu C."/>
            <person name="Sun Q."/>
        </authorList>
    </citation>
    <scope>NUCLEOTIDE SEQUENCE [LARGE SCALE GENOMIC DNA]</scope>
    <source>
        <strain evidence="13 14">NSJ-9</strain>
    </source>
</reference>
<name>A0ABR7GGH1_9FIRM</name>
<feature type="transmembrane region" description="Helical" evidence="11">
    <location>
        <begin position="6"/>
        <end position="32"/>
    </location>
</feature>
<proteinExistence type="inferred from homology"/>
<dbReference type="InterPro" id="IPR028055">
    <property type="entry name" value="YidC/Oxa/ALB_C"/>
</dbReference>
<evidence type="ECO:0000256" key="10">
    <source>
        <dbReference type="SAM" id="MobiDB-lite"/>
    </source>
</evidence>
<evidence type="ECO:0000256" key="9">
    <source>
        <dbReference type="RuleBase" id="RU003945"/>
    </source>
</evidence>
<keyword evidence="4 9" id="KW-0812">Transmembrane</keyword>
<keyword evidence="5" id="KW-0653">Protein transport</keyword>
<evidence type="ECO:0000256" key="3">
    <source>
        <dbReference type="ARBA" id="ARBA00022475"/>
    </source>
</evidence>
<evidence type="ECO:0000256" key="1">
    <source>
        <dbReference type="ARBA" id="ARBA00004651"/>
    </source>
</evidence>
<dbReference type="EMBL" id="JACOPG010000002">
    <property type="protein sequence ID" value="MBC5686397.1"/>
    <property type="molecule type" value="Genomic_DNA"/>
</dbReference>
<dbReference type="PANTHER" id="PTHR12428">
    <property type="entry name" value="OXA1"/>
    <property type="match status" value="1"/>
</dbReference>
<dbReference type="Proteomes" id="UP000643810">
    <property type="component" value="Unassembled WGS sequence"/>
</dbReference>
<evidence type="ECO:0000313" key="14">
    <source>
        <dbReference type="Proteomes" id="UP000643810"/>
    </source>
</evidence>
<comment type="caution">
    <text evidence="13">The sequence shown here is derived from an EMBL/GenBank/DDBJ whole genome shotgun (WGS) entry which is preliminary data.</text>
</comment>
<evidence type="ECO:0000256" key="4">
    <source>
        <dbReference type="ARBA" id="ARBA00022692"/>
    </source>
</evidence>
<keyword evidence="3" id="KW-1003">Cell membrane</keyword>
<feature type="transmembrane region" description="Helical" evidence="11">
    <location>
        <begin position="226"/>
        <end position="243"/>
    </location>
</feature>
<keyword evidence="8" id="KW-0143">Chaperone</keyword>
<evidence type="ECO:0000256" key="6">
    <source>
        <dbReference type="ARBA" id="ARBA00022989"/>
    </source>
</evidence>
<keyword evidence="2" id="KW-0813">Transport</keyword>
<feature type="transmembrane region" description="Helical" evidence="11">
    <location>
        <begin position="276"/>
        <end position="297"/>
    </location>
</feature>
<evidence type="ECO:0000256" key="8">
    <source>
        <dbReference type="ARBA" id="ARBA00023186"/>
    </source>
</evidence>
<dbReference type="InterPro" id="IPR001708">
    <property type="entry name" value="YidC/ALB3/OXA1/COX18"/>
</dbReference>
<evidence type="ECO:0000256" key="7">
    <source>
        <dbReference type="ARBA" id="ARBA00023136"/>
    </source>
</evidence>
<keyword evidence="7 11" id="KW-0472">Membrane</keyword>
<dbReference type="PANTHER" id="PTHR12428:SF65">
    <property type="entry name" value="CYTOCHROME C OXIDASE ASSEMBLY PROTEIN COX18, MITOCHONDRIAL"/>
    <property type="match status" value="1"/>
</dbReference>
<feature type="domain" description="Membrane insertase YidC/Oxa/ALB C-terminal" evidence="12">
    <location>
        <begin position="18"/>
        <end position="313"/>
    </location>
</feature>
<comment type="similarity">
    <text evidence="9">Belongs to the OXA1/ALB3/YidC family.</text>
</comment>
<sequence>MDKIYVFLSSVCHINSIALTIIVFTVFIYLCLFPLTYKQQKFSVLTRKMQPELNAIQKKYKNKKDTASMQAQQEETQMVYDKYGVSPMGSCLQMLIQMPILFALYRVFWNVPAYITSVKDIFTDVVNGIMATDGYAQTMEALYKSAGLKNVAFHADATGTAMSNSIIDVLYKLSESGWSALADSFPNLSDSIATTAANLKDINYMFILNISDTPWNLMKTAWADKYWVLLIAALLVPIVSYLGQVVNMKLMPTQDTSGSGNAQADQMAQQMKTMNMMMPLMTLFIAFTCPVGLVLYWTMGSVVRIVQQILLNKHFEKINLDDIIEKNKEKAAKKKEQRGIRQAQIYEAAKMNTKSNSMASKANISSDKIDALNKAEEARAHAASGSMASKANLVKDFNERNNK</sequence>
<evidence type="ECO:0000259" key="12">
    <source>
        <dbReference type="Pfam" id="PF02096"/>
    </source>
</evidence>
<keyword evidence="14" id="KW-1185">Reference proteome</keyword>
<comment type="subcellular location">
    <subcellularLocation>
        <location evidence="1">Cell membrane</location>
        <topology evidence="1">Multi-pass membrane protein</topology>
    </subcellularLocation>
    <subcellularLocation>
        <location evidence="9">Membrane</location>
        <topology evidence="9">Multi-pass membrane protein</topology>
    </subcellularLocation>
</comment>
<evidence type="ECO:0000256" key="2">
    <source>
        <dbReference type="ARBA" id="ARBA00022448"/>
    </source>
</evidence>
<dbReference type="NCBIfam" id="TIGR03592">
    <property type="entry name" value="yidC_oxa1_cterm"/>
    <property type="match status" value="1"/>
</dbReference>
<dbReference type="InterPro" id="IPR047196">
    <property type="entry name" value="YidC_ALB_C"/>
</dbReference>
<gene>
    <name evidence="13" type="ORF">H8R94_07230</name>
</gene>
<keyword evidence="6 11" id="KW-1133">Transmembrane helix</keyword>
<feature type="region of interest" description="Disordered" evidence="10">
    <location>
        <begin position="380"/>
        <end position="403"/>
    </location>
</feature>
<evidence type="ECO:0000256" key="5">
    <source>
        <dbReference type="ARBA" id="ARBA00022927"/>
    </source>
</evidence>
<dbReference type="CDD" id="cd20070">
    <property type="entry name" value="5TM_YidC_Alb3"/>
    <property type="match status" value="1"/>
</dbReference>
<organism evidence="13 14">
    <name type="scientific">Roseburia lenta</name>
    <dbReference type="NCBI Taxonomy" id="2763061"/>
    <lineage>
        <taxon>Bacteria</taxon>
        <taxon>Bacillati</taxon>
        <taxon>Bacillota</taxon>
        <taxon>Clostridia</taxon>
        <taxon>Lachnospirales</taxon>
        <taxon>Lachnospiraceae</taxon>
        <taxon>Roseburia</taxon>
    </lineage>
</organism>
<evidence type="ECO:0000256" key="11">
    <source>
        <dbReference type="SAM" id="Phobius"/>
    </source>
</evidence>